<evidence type="ECO:0000256" key="6">
    <source>
        <dbReference type="SAM" id="MobiDB-lite"/>
    </source>
</evidence>
<dbReference type="GO" id="GO:0005524">
    <property type="term" value="F:ATP binding"/>
    <property type="evidence" value="ECO:0007669"/>
    <property type="project" value="UniProtKB-KW"/>
</dbReference>
<evidence type="ECO:0000256" key="3">
    <source>
        <dbReference type="ARBA" id="ARBA00022741"/>
    </source>
</evidence>
<feature type="domain" description="AGC-kinase C-terminal" evidence="8">
    <location>
        <begin position="128"/>
        <end position="199"/>
    </location>
</feature>
<dbReference type="PROSITE" id="PS51285">
    <property type="entry name" value="AGC_KINASE_CTER"/>
    <property type="match status" value="1"/>
</dbReference>
<evidence type="ECO:0000256" key="2">
    <source>
        <dbReference type="ARBA" id="ARBA00022679"/>
    </source>
</evidence>
<evidence type="ECO:0000256" key="1">
    <source>
        <dbReference type="ARBA" id="ARBA00022527"/>
    </source>
</evidence>
<dbReference type="InterPro" id="IPR011009">
    <property type="entry name" value="Kinase-like_dom_sf"/>
</dbReference>
<evidence type="ECO:0000259" key="7">
    <source>
        <dbReference type="PROSITE" id="PS50011"/>
    </source>
</evidence>
<keyword evidence="3" id="KW-0547">Nucleotide-binding</keyword>
<sequence length="210" mass="23217">MDHDGHIALTDFGLSKMGVDDSRGASTFCGTAEYIAPELLRGLRYGAMVDWWSFGILLYEMMAGRTPFYDKNRKLMFYNIINCDPHFPPTFRDSACRVLRGLLIRDPAERLGGGAAGADAIKSHAFFSDIDFEALLAKQIAAPYHPDVHSAVDTKYVPKSYLEAEAKDSFVAPNPKNKGANPDFQEFTYLGETSTISKQADDDGNETDEA</sequence>
<dbReference type="InterPro" id="IPR000961">
    <property type="entry name" value="AGC-kinase_C"/>
</dbReference>
<dbReference type="SMART" id="SM00220">
    <property type="entry name" value="S_TKc"/>
    <property type="match status" value="1"/>
</dbReference>
<dbReference type="PROSITE" id="PS50011">
    <property type="entry name" value="PROTEIN_KINASE_DOM"/>
    <property type="match status" value="1"/>
</dbReference>
<dbReference type="SUPFAM" id="SSF56112">
    <property type="entry name" value="Protein kinase-like (PK-like)"/>
    <property type="match status" value="1"/>
</dbReference>
<keyword evidence="1" id="KW-0723">Serine/threonine-protein kinase</keyword>
<evidence type="ECO:0008006" key="10">
    <source>
        <dbReference type="Google" id="ProtNLM"/>
    </source>
</evidence>
<dbReference type="SMART" id="SM00133">
    <property type="entry name" value="S_TK_X"/>
    <property type="match status" value="1"/>
</dbReference>
<protein>
    <recommendedName>
        <fullName evidence="10">Protein kinase domain-containing protein</fullName>
    </recommendedName>
</protein>
<keyword evidence="5" id="KW-0067">ATP-binding</keyword>
<feature type="domain" description="Protein kinase" evidence="7">
    <location>
        <begin position="1"/>
        <end position="127"/>
    </location>
</feature>
<gene>
    <name evidence="9" type="ORF">PPAR1163_LOCUS12773</name>
</gene>
<dbReference type="InterPro" id="IPR000719">
    <property type="entry name" value="Prot_kinase_dom"/>
</dbReference>
<evidence type="ECO:0000256" key="5">
    <source>
        <dbReference type="ARBA" id="ARBA00022840"/>
    </source>
</evidence>
<evidence type="ECO:0000259" key="8">
    <source>
        <dbReference type="PROSITE" id="PS51285"/>
    </source>
</evidence>
<dbReference type="AlphaFoldDB" id="A0A7S1U1S2"/>
<keyword evidence="4" id="KW-0418">Kinase</keyword>
<dbReference type="Gene3D" id="3.30.200.20">
    <property type="entry name" value="Phosphorylase Kinase, domain 1"/>
    <property type="match status" value="1"/>
</dbReference>
<dbReference type="Pfam" id="PF00069">
    <property type="entry name" value="Pkinase"/>
    <property type="match status" value="1"/>
</dbReference>
<keyword evidence="2" id="KW-0808">Transferase</keyword>
<evidence type="ECO:0000313" key="9">
    <source>
        <dbReference type="EMBL" id="CAD9254406.1"/>
    </source>
</evidence>
<proteinExistence type="predicted"/>
<organism evidence="9">
    <name type="scientific">Phaeomonas parva</name>
    <dbReference type="NCBI Taxonomy" id="124430"/>
    <lineage>
        <taxon>Eukaryota</taxon>
        <taxon>Sar</taxon>
        <taxon>Stramenopiles</taxon>
        <taxon>Ochrophyta</taxon>
        <taxon>Pinguiophyceae</taxon>
        <taxon>Pinguiochrysidales</taxon>
        <taxon>Pinguiochrysidaceae</taxon>
        <taxon>Phaeomonas</taxon>
    </lineage>
</organism>
<dbReference type="EMBL" id="HBGJ01019732">
    <property type="protein sequence ID" value="CAD9254406.1"/>
    <property type="molecule type" value="Transcribed_RNA"/>
</dbReference>
<dbReference type="PANTHER" id="PTHR24351">
    <property type="entry name" value="RIBOSOMAL PROTEIN S6 KINASE"/>
    <property type="match status" value="1"/>
</dbReference>
<name>A0A7S1U1S2_9STRA</name>
<reference evidence="9" key="1">
    <citation type="submission" date="2021-01" db="EMBL/GenBank/DDBJ databases">
        <authorList>
            <person name="Corre E."/>
            <person name="Pelletier E."/>
            <person name="Niang G."/>
            <person name="Scheremetjew M."/>
            <person name="Finn R."/>
            <person name="Kale V."/>
            <person name="Holt S."/>
            <person name="Cochrane G."/>
            <person name="Meng A."/>
            <person name="Brown T."/>
            <person name="Cohen L."/>
        </authorList>
    </citation>
    <scope>NUCLEOTIDE SEQUENCE</scope>
    <source>
        <strain evidence="9">CCMP2877</strain>
    </source>
</reference>
<feature type="region of interest" description="Disordered" evidence="6">
    <location>
        <begin position="189"/>
        <end position="210"/>
    </location>
</feature>
<dbReference type="GO" id="GO:0004674">
    <property type="term" value="F:protein serine/threonine kinase activity"/>
    <property type="evidence" value="ECO:0007669"/>
    <property type="project" value="UniProtKB-KW"/>
</dbReference>
<dbReference type="Gene3D" id="1.10.510.10">
    <property type="entry name" value="Transferase(Phosphotransferase) domain 1"/>
    <property type="match status" value="1"/>
</dbReference>
<evidence type="ECO:0000256" key="4">
    <source>
        <dbReference type="ARBA" id="ARBA00022777"/>
    </source>
</evidence>
<accession>A0A7S1U1S2</accession>